<protein>
    <submittedName>
        <fullName evidence="2">Uncharacterized protein</fullName>
    </submittedName>
</protein>
<reference evidence="2 3" key="1">
    <citation type="submission" date="2018-05" db="EMBL/GenBank/DDBJ databases">
        <title>Genome sequencing and assembly of the regulated plant pathogen Lachnellula willkommii and related sister species for the development of diagnostic species identification markers.</title>
        <authorList>
            <person name="Giroux E."/>
            <person name="Bilodeau G."/>
        </authorList>
    </citation>
    <scope>NUCLEOTIDE SEQUENCE [LARGE SCALE GENOMIC DNA]</scope>
    <source>
        <strain evidence="2 3">CBS 172.35</strain>
    </source>
</reference>
<dbReference type="EMBL" id="QGML01002108">
    <property type="protein sequence ID" value="TVY87857.1"/>
    <property type="molecule type" value="Genomic_DNA"/>
</dbReference>
<evidence type="ECO:0000256" key="1">
    <source>
        <dbReference type="SAM" id="MobiDB-lite"/>
    </source>
</evidence>
<evidence type="ECO:0000313" key="2">
    <source>
        <dbReference type="EMBL" id="TVY87857.1"/>
    </source>
</evidence>
<dbReference type="AlphaFoldDB" id="A0A559M4G3"/>
<evidence type="ECO:0000313" key="3">
    <source>
        <dbReference type="Proteomes" id="UP000315522"/>
    </source>
</evidence>
<dbReference type="Proteomes" id="UP000315522">
    <property type="component" value="Unassembled WGS sequence"/>
</dbReference>
<keyword evidence="3" id="KW-1185">Reference proteome</keyword>
<organism evidence="2 3">
    <name type="scientific">Lachnellula willkommii</name>
    <dbReference type="NCBI Taxonomy" id="215461"/>
    <lineage>
        <taxon>Eukaryota</taxon>
        <taxon>Fungi</taxon>
        <taxon>Dikarya</taxon>
        <taxon>Ascomycota</taxon>
        <taxon>Pezizomycotina</taxon>
        <taxon>Leotiomycetes</taxon>
        <taxon>Helotiales</taxon>
        <taxon>Lachnaceae</taxon>
        <taxon>Lachnellula</taxon>
    </lineage>
</organism>
<name>A0A559M4G3_9HELO</name>
<feature type="region of interest" description="Disordered" evidence="1">
    <location>
        <begin position="56"/>
        <end position="111"/>
    </location>
</feature>
<sequence>MSQAITFTEADQALMVAIISQLGIGKIDRKQLQLDLGLSSIGTADARLSRFKAKLAKAKGETSPAAPKPKRASPKKRKVEDTEDVDDRFEDDKSMVAAVDTPTRKGSARVARVRPVKEEMDEVDFELQDSGDIWE</sequence>
<gene>
    <name evidence="2" type="ORF">LAWI1_G006911</name>
</gene>
<accession>A0A559M4G3</accession>
<feature type="compositionally biased region" description="Basic residues" evidence="1">
    <location>
        <begin position="68"/>
        <end position="77"/>
    </location>
</feature>
<proteinExistence type="predicted"/>
<comment type="caution">
    <text evidence="2">The sequence shown here is derived from an EMBL/GenBank/DDBJ whole genome shotgun (WGS) entry which is preliminary data.</text>
</comment>